<dbReference type="GO" id="GO:0120547">
    <property type="term" value="F:heme A synthase activity"/>
    <property type="evidence" value="ECO:0007669"/>
    <property type="project" value="UniProtKB-EC"/>
</dbReference>
<dbReference type="KEGG" id="aep:AMC99_02510"/>
<keyword evidence="5 12" id="KW-1133">Transmembrane helix</keyword>
<feature type="transmembrane region" description="Helical" evidence="12">
    <location>
        <begin position="271"/>
        <end position="287"/>
    </location>
</feature>
<evidence type="ECO:0000256" key="12">
    <source>
        <dbReference type="HAMAP-Rule" id="MF_01665"/>
    </source>
</evidence>
<dbReference type="PANTHER" id="PTHR23289:SF2">
    <property type="entry name" value="CYTOCHROME C OXIDASE ASSEMBLY PROTEIN COX15 HOMOLOG"/>
    <property type="match status" value="1"/>
</dbReference>
<keyword evidence="14" id="KW-1185">Reference proteome</keyword>
<feature type="transmembrane region" description="Helical" evidence="12">
    <location>
        <begin position="207"/>
        <end position="227"/>
    </location>
</feature>
<dbReference type="InterPro" id="IPR003780">
    <property type="entry name" value="COX15/CtaA_fam"/>
</dbReference>
<evidence type="ECO:0000256" key="4">
    <source>
        <dbReference type="ARBA" id="ARBA00022723"/>
    </source>
</evidence>
<reference evidence="13 14" key="1">
    <citation type="submission" date="2015-09" db="EMBL/GenBank/DDBJ databases">
        <title>Complete genome sequence of a benzo[a]pyrene-degrading bacterium Altererythrobacter epoxidivorans CGMCC 1.7731T.</title>
        <authorList>
            <person name="Li Z."/>
            <person name="Cheng H."/>
            <person name="Huo Y."/>
            <person name="Xu X."/>
        </authorList>
    </citation>
    <scope>NUCLEOTIDE SEQUENCE [LARGE SCALE GENOMIC DNA]</scope>
    <source>
        <strain evidence="13 14">CGMCC 1.7731</strain>
    </source>
</reference>
<comment type="similarity">
    <text evidence="12">Belongs to the COX15/CtaA family. Type 2 subfamily.</text>
</comment>
<evidence type="ECO:0000256" key="6">
    <source>
        <dbReference type="ARBA" id="ARBA00023002"/>
    </source>
</evidence>
<keyword evidence="7 12" id="KW-0408">Iron</keyword>
<evidence type="ECO:0000256" key="11">
    <source>
        <dbReference type="ARBA" id="ARBA00048044"/>
    </source>
</evidence>
<comment type="function">
    <text evidence="12">Catalyzes the conversion of heme O to heme A by two successive hydroxylations of the methyl group at C8. The first hydroxylation forms heme I, the second hydroxylation results in an unstable dihydroxymethyl group, which spontaneously dehydrates, resulting in the formyl group of heme A.</text>
</comment>
<proteinExistence type="inferred from homology"/>
<dbReference type="EC" id="1.17.99.9" evidence="12"/>
<keyword evidence="8 12" id="KW-0350">Heme biosynthesis</keyword>
<gene>
    <name evidence="12" type="primary">ctaA</name>
    <name evidence="13" type="ORF">AMC99_02510</name>
</gene>
<feature type="transmembrane region" description="Helical" evidence="12">
    <location>
        <begin position="165"/>
        <end position="186"/>
    </location>
</feature>
<evidence type="ECO:0000313" key="14">
    <source>
        <dbReference type="Proteomes" id="UP000057938"/>
    </source>
</evidence>
<feature type="transmembrane region" description="Helical" evidence="12">
    <location>
        <begin position="135"/>
        <end position="153"/>
    </location>
</feature>
<dbReference type="Proteomes" id="UP000057938">
    <property type="component" value="Chromosome"/>
</dbReference>
<dbReference type="PATRIC" id="fig|361183.4.peg.2465"/>
<keyword evidence="9 12" id="KW-0472">Membrane</keyword>
<comment type="catalytic activity">
    <reaction evidence="11">
        <text>Fe(II)-heme o + 2 A + H2O = Fe(II)-heme a + 2 AH2</text>
        <dbReference type="Rhea" id="RHEA:63388"/>
        <dbReference type="ChEBI" id="CHEBI:13193"/>
        <dbReference type="ChEBI" id="CHEBI:15377"/>
        <dbReference type="ChEBI" id="CHEBI:17499"/>
        <dbReference type="ChEBI" id="CHEBI:60530"/>
        <dbReference type="ChEBI" id="CHEBI:61715"/>
        <dbReference type="EC" id="1.17.99.9"/>
    </reaction>
    <physiologicalReaction direction="left-to-right" evidence="11">
        <dbReference type="Rhea" id="RHEA:63389"/>
    </physiologicalReaction>
</comment>
<dbReference type="HAMAP" id="MF_01665">
    <property type="entry name" value="HemeA_synth_type2"/>
    <property type="match status" value="1"/>
</dbReference>
<accession>A0A0M4MVN0</accession>
<feature type="transmembrane region" description="Helical" evidence="12">
    <location>
        <begin position="323"/>
        <end position="341"/>
    </location>
</feature>
<evidence type="ECO:0000256" key="5">
    <source>
        <dbReference type="ARBA" id="ARBA00022989"/>
    </source>
</evidence>
<evidence type="ECO:0000256" key="2">
    <source>
        <dbReference type="ARBA" id="ARBA00004141"/>
    </source>
</evidence>
<keyword evidence="12" id="KW-1003">Cell membrane</keyword>
<dbReference type="RefSeq" id="WP_061926927.1">
    <property type="nucleotide sequence ID" value="NZ_CP012669.1"/>
</dbReference>
<dbReference type="InterPro" id="IPR023754">
    <property type="entry name" value="HemeA_Synthase_type2"/>
</dbReference>
<feature type="transmembrane region" description="Helical" evidence="12">
    <location>
        <begin position="12"/>
        <end position="38"/>
    </location>
</feature>
<evidence type="ECO:0000256" key="8">
    <source>
        <dbReference type="ARBA" id="ARBA00023133"/>
    </source>
</evidence>
<evidence type="ECO:0000256" key="7">
    <source>
        <dbReference type="ARBA" id="ARBA00023004"/>
    </source>
</evidence>
<evidence type="ECO:0000256" key="10">
    <source>
        <dbReference type="ARBA" id="ARBA00044501"/>
    </source>
</evidence>
<evidence type="ECO:0000256" key="9">
    <source>
        <dbReference type="ARBA" id="ARBA00023136"/>
    </source>
</evidence>
<name>A0A0M4MVN0_9SPHN</name>
<dbReference type="GO" id="GO:0005886">
    <property type="term" value="C:plasma membrane"/>
    <property type="evidence" value="ECO:0007669"/>
    <property type="project" value="UniProtKB-SubCell"/>
</dbReference>
<comment type="subunit">
    <text evidence="12">Interacts with CtaB.</text>
</comment>
<comment type="subcellular location">
    <subcellularLocation>
        <location evidence="12">Cell membrane</location>
        <topology evidence="12">Multi-pass membrane protein</topology>
    </subcellularLocation>
    <subcellularLocation>
        <location evidence="2">Membrane</location>
        <topology evidence="2">Multi-pass membrane protein</topology>
    </subcellularLocation>
</comment>
<keyword evidence="4 12" id="KW-0479">Metal-binding</keyword>
<feature type="transmembrane region" description="Helical" evidence="12">
    <location>
        <begin position="299"/>
        <end position="317"/>
    </location>
</feature>
<dbReference type="EMBL" id="CP012669">
    <property type="protein sequence ID" value="ALE17783.1"/>
    <property type="molecule type" value="Genomic_DNA"/>
</dbReference>
<keyword evidence="3 12" id="KW-0812">Transmembrane</keyword>
<evidence type="ECO:0000256" key="1">
    <source>
        <dbReference type="ARBA" id="ARBA00001970"/>
    </source>
</evidence>
<dbReference type="GO" id="GO:0006784">
    <property type="term" value="P:heme A biosynthetic process"/>
    <property type="evidence" value="ECO:0007669"/>
    <property type="project" value="UniProtKB-UniRule"/>
</dbReference>
<evidence type="ECO:0000313" key="13">
    <source>
        <dbReference type="EMBL" id="ALE17783.1"/>
    </source>
</evidence>
<comment type="pathway">
    <text evidence="10 12">Porphyrin-containing compound metabolism; heme A biosynthesis; heme A from heme O: step 1/1.</text>
</comment>
<dbReference type="Pfam" id="PF02628">
    <property type="entry name" value="COX15-CtaA"/>
    <property type="match status" value="1"/>
</dbReference>
<keyword evidence="6 12" id="KW-0560">Oxidoreductase</keyword>
<feature type="transmembrane region" description="Helical" evidence="12">
    <location>
        <begin position="105"/>
        <end position="123"/>
    </location>
</feature>
<protein>
    <recommendedName>
        <fullName evidence="12">Heme A synthase</fullName>
        <shortName evidence="12">HAS</shortName>
        <ecNumber evidence="12">1.17.99.9</ecNumber>
    </recommendedName>
    <alternativeName>
        <fullName evidence="12">Cytochrome aa3-controlling protein</fullName>
    </alternativeName>
</protein>
<feature type="binding site" description="axial binding residue" evidence="12">
    <location>
        <position position="325"/>
    </location>
    <ligand>
        <name>heme</name>
        <dbReference type="ChEBI" id="CHEBI:30413"/>
    </ligand>
    <ligandPart>
        <name>Fe</name>
        <dbReference type="ChEBI" id="CHEBI:18248"/>
    </ligandPart>
</feature>
<organism evidence="13 14">
    <name type="scientific">Altererythrobacter epoxidivorans</name>
    <dbReference type="NCBI Taxonomy" id="361183"/>
    <lineage>
        <taxon>Bacteria</taxon>
        <taxon>Pseudomonadati</taxon>
        <taxon>Pseudomonadota</taxon>
        <taxon>Alphaproteobacteria</taxon>
        <taxon>Sphingomonadales</taxon>
        <taxon>Erythrobacteraceae</taxon>
        <taxon>Altererythrobacter</taxon>
    </lineage>
</organism>
<comment type="cofactor">
    <cofactor evidence="1 12">
        <name>heme b</name>
        <dbReference type="ChEBI" id="CHEBI:60344"/>
    </cofactor>
</comment>
<dbReference type="GO" id="GO:0046872">
    <property type="term" value="F:metal ion binding"/>
    <property type="evidence" value="ECO:0007669"/>
    <property type="project" value="UniProtKB-KW"/>
</dbReference>
<dbReference type="STRING" id="361183.AMC99_02510"/>
<feature type="binding site" description="axial binding residue" evidence="12">
    <location>
        <position position="269"/>
    </location>
    <ligand>
        <name>heme</name>
        <dbReference type="ChEBI" id="CHEBI:30413"/>
    </ligand>
    <ligandPart>
        <name>Fe</name>
        <dbReference type="ChEBI" id="CHEBI:18248"/>
    </ligandPart>
</feature>
<dbReference type="PANTHER" id="PTHR23289">
    <property type="entry name" value="CYTOCHROME C OXIDASE ASSEMBLY PROTEIN COX15"/>
    <property type="match status" value="1"/>
</dbReference>
<dbReference type="UniPathway" id="UPA00269">
    <property type="reaction ID" value="UER00713"/>
</dbReference>
<dbReference type="OrthoDB" id="9793156at2"/>
<sequence>MNAKSPAPQISLARPVAIANWLFVVATMVVIIVMVGGITRLTESGLSITQWNPVTGVLPPLSEQAWQAEYNLYRQTPEFIYEAGPAGMTLSDFKFIFFWEWFHRLIGRLIGIAFALPLAWFWIRGSIPKGYKLRLLALLALGGLQGTFGWLMVRSGLSGTMTDVSHFWLSIHLLTALFTLGGLVWTALDLRALARNAAARPSRLTGVAILAAMVLFLQLLLGAWVAGLNAGHASSDWPLMQGRFIPEYDTTKGLFWAVTHDPFLLHFLHRWWAWVAVAALVWLARCVRKTDRRASKAVHSAFGTQIILGIATVMTGVELWLAVAHQLVGALLVIATAWAMHSAGRRDGTAL</sequence>
<dbReference type="AlphaFoldDB" id="A0A0M4MVN0"/>
<evidence type="ECO:0000256" key="3">
    <source>
        <dbReference type="ARBA" id="ARBA00022692"/>
    </source>
</evidence>